<dbReference type="EMBL" id="QRKC01000015">
    <property type="protein sequence ID" value="RHH74023.1"/>
    <property type="molecule type" value="Genomic_DNA"/>
</dbReference>
<dbReference type="Proteomes" id="UP000283732">
    <property type="component" value="Unassembled WGS sequence"/>
</dbReference>
<evidence type="ECO:0008006" key="3">
    <source>
        <dbReference type="Google" id="ProtNLM"/>
    </source>
</evidence>
<organism evidence="1 2">
    <name type="scientific">Parabacteroides merdae</name>
    <dbReference type="NCBI Taxonomy" id="46503"/>
    <lineage>
        <taxon>Bacteria</taxon>
        <taxon>Pseudomonadati</taxon>
        <taxon>Bacteroidota</taxon>
        <taxon>Bacteroidia</taxon>
        <taxon>Bacteroidales</taxon>
        <taxon>Tannerellaceae</taxon>
        <taxon>Parabacteroides</taxon>
    </lineage>
</organism>
<gene>
    <name evidence="1" type="ORF">DW191_19185</name>
</gene>
<proteinExistence type="predicted"/>
<dbReference type="RefSeq" id="WP_122291612.1">
    <property type="nucleotide sequence ID" value="NZ_QRKC01000015.1"/>
</dbReference>
<name>A0A414XJI5_9BACT</name>
<evidence type="ECO:0000313" key="2">
    <source>
        <dbReference type="Proteomes" id="UP000283732"/>
    </source>
</evidence>
<reference evidence="1 2" key="1">
    <citation type="submission" date="2018-08" db="EMBL/GenBank/DDBJ databases">
        <title>A genome reference for cultivated species of the human gut microbiota.</title>
        <authorList>
            <person name="Zou Y."/>
            <person name="Xue W."/>
            <person name="Luo G."/>
        </authorList>
    </citation>
    <scope>NUCLEOTIDE SEQUENCE [LARGE SCALE GENOMIC DNA]</scope>
    <source>
        <strain evidence="1 2">AM16-50</strain>
    </source>
</reference>
<dbReference type="AlphaFoldDB" id="A0A414XJI5"/>
<protein>
    <recommendedName>
        <fullName evidence="3">HK97 gp10 family phage protein</fullName>
    </recommendedName>
</protein>
<accession>A0A414XJI5</accession>
<evidence type="ECO:0000313" key="1">
    <source>
        <dbReference type="EMBL" id="RHH74023.1"/>
    </source>
</evidence>
<comment type="caution">
    <text evidence="1">The sequence shown here is derived from an EMBL/GenBank/DDBJ whole genome shotgun (WGS) entry which is preliminary data.</text>
</comment>
<sequence>MEKAGVDININKFLDLTARLTGKEMDVAKKAAVRQGANYLRRVTNKAYATWTRLPTRKHGVSGVKKPGEAVMKEDKENPGVFKVHIMGDYMMKWFELGTKERKTKSRKIVGSYRKGMRKFLTRAGKGRNTGKIDALYLFQKAQRYSQKKVFDEMEKRLIRSLKRINKSK</sequence>